<reference evidence="2 3" key="1">
    <citation type="submission" date="2021-04" db="EMBL/GenBank/DDBJ databases">
        <title>Complete genome sequence of Stygiolobus sp. KN-1.</title>
        <authorList>
            <person name="Nakamura K."/>
            <person name="Sakai H."/>
            <person name="Kurosawa N."/>
        </authorList>
    </citation>
    <scope>NUCLEOTIDE SEQUENCE [LARGE SCALE GENOMIC DNA]</scope>
    <source>
        <strain evidence="2 3">KN-1</strain>
    </source>
</reference>
<protein>
    <recommendedName>
        <fullName evidence="1">Endonuclease GajA/Old nuclease/RecF-like AAA domain-containing protein</fullName>
    </recommendedName>
</protein>
<accession>A0A8D5U5T8</accession>
<proteinExistence type="predicted"/>
<dbReference type="AlphaFoldDB" id="A0A8D5U5T8"/>
<dbReference type="PANTHER" id="PTHR43581">
    <property type="entry name" value="ATP/GTP PHOSPHATASE"/>
    <property type="match status" value="1"/>
</dbReference>
<evidence type="ECO:0000313" key="2">
    <source>
        <dbReference type="EMBL" id="BCU69844.1"/>
    </source>
</evidence>
<dbReference type="InterPro" id="IPR027417">
    <property type="entry name" value="P-loop_NTPase"/>
</dbReference>
<dbReference type="KEGG" id="csty:KN1_11410"/>
<feature type="domain" description="Endonuclease GajA/Old nuclease/RecF-like AAA" evidence="1">
    <location>
        <begin position="35"/>
        <end position="197"/>
    </location>
</feature>
<dbReference type="PANTHER" id="PTHR43581:SF2">
    <property type="entry name" value="EXCINUCLEASE ATPASE SUBUNIT"/>
    <property type="match status" value="1"/>
</dbReference>
<dbReference type="Gene3D" id="3.40.50.300">
    <property type="entry name" value="P-loop containing nucleotide triphosphate hydrolases"/>
    <property type="match status" value="1"/>
</dbReference>
<name>A0A8D5U5T8_9CREN</name>
<sequence length="437" mass="49645">MRVLQVLKEEVSYELRSRWAIYIFFTLPNVIINMRVAIENFGPIRSANFELCDTTIVIGPNASGKSFISTLLYSVLRAVSPSIREIRGGYEVEPEAKLSSYLKAINEALSEDLKGWLEILFGVKYKELISYDSKEAKVSFTSPIGGLEIKMSEKFEAKIVLNKDFKVVTNVIEMDNFPANRLKISSEIDIENEEIEVNVYTRKKSEMSDISTGSVLSELVNYLGELLFGDYIPVVMLPTERNLVVVNLLSYLNASVLSNTASDKPVIRYFIGDLLFEMEMLRGKEFSLKMGHIDLRYKVLEPFVLEIYEKGHKVPVSLLSSGYSQVIPIDIMASESEFIMIEEPELNLHAGAQRDMADYLSNLVQRGKKLFLTTHSDIFTVQMAVNHVRNGKDKPFKIYLLNNGTMEEVEYTEKGDVESIPTITDVIREQIKEIYGE</sequence>
<dbReference type="InterPro" id="IPR051396">
    <property type="entry name" value="Bact_Antivir_Def_Nuclease"/>
</dbReference>
<dbReference type="InterPro" id="IPR014592">
    <property type="entry name" value="P-loop_UCP034888"/>
</dbReference>
<dbReference type="InterPro" id="IPR041685">
    <property type="entry name" value="AAA_GajA/Old/RecF-like"/>
</dbReference>
<dbReference type="Proteomes" id="UP000825123">
    <property type="component" value="Chromosome"/>
</dbReference>
<dbReference type="SUPFAM" id="SSF52540">
    <property type="entry name" value="P-loop containing nucleoside triphosphate hydrolases"/>
    <property type="match status" value="1"/>
</dbReference>
<keyword evidence="3" id="KW-1185">Reference proteome</keyword>
<dbReference type="Pfam" id="PF13175">
    <property type="entry name" value="AAA_15"/>
    <property type="match status" value="2"/>
</dbReference>
<evidence type="ECO:0000313" key="3">
    <source>
        <dbReference type="Proteomes" id="UP000825123"/>
    </source>
</evidence>
<dbReference type="EMBL" id="AP024597">
    <property type="protein sequence ID" value="BCU69844.1"/>
    <property type="molecule type" value="Genomic_DNA"/>
</dbReference>
<feature type="domain" description="Endonuclease GajA/Old nuclease/RecF-like AAA" evidence="1">
    <location>
        <begin position="300"/>
        <end position="379"/>
    </location>
</feature>
<dbReference type="PIRSF" id="PIRSF034888">
    <property type="entry name" value="P-loop_UCP034888"/>
    <property type="match status" value="1"/>
</dbReference>
<organism evidence="2 3">
    <name type="scientific">Stygiolobus caldivivus</name>
    <dbReference type="NCBI Taxonomy" id="2824673"/>
    <lineage>
        <taxon>Archaea</taxon>
        <taxon>Thermoproteota</taxon>
        <taxon>Thermoprotei</taxon>
        <taxon>Sulfolobales</taxon>
        <taxon>Sulfolobaceae</taxon>
        <taxon>Stygiolobus</taxon>
    </lineage>
</organism>
<gene>
    <name evidence="2" type="ORF">KN1_11410</name>
</gene>
<evidence type="ECO:0000259" key="1">
    <source>
        <dbReference type="Pfam" id="PF13175"/>
    </source>
</evidence>